<reference evidence="2 3" key="1">
    <citation type="submission" date="2021-01" db="EMBL/GenBank/DDBJ databases">
        <title>Draft genome sequence of Micromonospora sp. strain STR1s_6.</title>
        <authorList>
            <person name="Karlyshev A."/>
            <person name="Jawad R."/>
        </authorList>
    </citation>
    <scope>NUCLEOTIDE SEQUENCE [LARGE SCALE GENOMIC DNA]</scope>
    <source>
        <strain evidence="2 3">STR1S-6</strain>
    </source>
</reference>
<dbReference type="EMBL" id="JAEVHL010000029">
    <property type="protein sequence ID" value="MBM0275627.1"/>
    <property type="molecule type" value="Genomic_DNA"/>
</dbReference>
<protein>
    <submittedName>
        <fullName evidence="2">SDR family oxidoreductase</fullName>
    </submittedName>
</protein>
<keyword evidence="3" id="KW-1185">Reference proteome</keyword>
<dbReference type="InterPro" id="IPR001509">
    <property type="entry name" value="Epimerase_deHydtase"/>
</dbReference>
<gene>
    <name evidence="2" type="ORF">JM949_09290</name>
</gene>
<evidence type="ECO:0000313" key="2">
    <source>
        <dbReference type="EMBL" id="MBM0275627.1"/>
    </source>
</evidence>
<dbReference type="InterPro" id="IPR036291">
    <property type="entry name" value="NAD(P)-bd_dom_sf"/>
</dbReference>
<dbReference type="PANTHER" id="PTHR48079">
    <property type="entry name" value="PROTEIN YEEZ"/>
    <property type="match status" value="1"/>
</dbReference>
<dbReference type="Pfam" id="PF01370">
    <property type="entry name" value="Epimerase"/>
    <property type="match status" value="1"/>
</dbReference>
<dbReference type="PANTHER" id="PTHR48079:SF6">
    <property type="entry name" value="NAD(P)-BINDING DOMAIN-CONTAINING PROTEIN-RELATED"/>
    <property type="match status" value="1"/>
</dbReference>
<dbReference type="RefSeq" id="WP_203148020.1">
    <property type="nucleotide sequence ID" value="NZ_JAEVHL010000029.1"/>
</dbReference>
<dbReference type="SUPFAM" id="SSF51735">
    <property type="entry name" value="NAD(P)-binding Rossmann-fold domains"/>
    <property type="match status" value="1"/>
</dbReference>
<dbReference type="Proteomes" id="UP000622245">
    <property type="component" value="Unassembled WGS sequence"/>
</dbReference>
<comment type="caution">
    <text evidence="2">The sequence shown here is derived from an EMBL/GenBank/DDBJ whole genome shotgun (WGS) entry which is preliminary data.</text>
</comment>
<feature type="domain" description="NAD-dependent epimerase/dehydratase" evidence="1">
    <location>
        <begin position="3"/>
        <end position="73"/>
    </location>
</feature>
<organism evidence="2 3">
    <name type="scientific">Micromonospora tarensis</name>
    <dbReference type="NCBI Taxonomy" id="2806100"/>
    <lineage>
        <taxon>Bacteria</taxon>
        <taxon>Bacillati</taxon>
        <taxon>Actinomycetota</taxon>
        <taxon>Actinomycetes</taxon>
        <taxon>Micromonosporales</taxon>
        <taxon>Micromonosporaceae</taxon>
        <taxon>Micromonospora</taxon>
    </lineage>
</organism>
<dbReference type="CDD" id="cd05262">
    <property type="entry name" value="SDR_a7"/>
    <property type="match status" value="1"/>
</dbReference>
<evidence type="ECO:0000313" key="3">
    <source>
        <dbReference type="Proteomes" id="UP000622245"/>
    </source>
</evidence>
<accession>A0ABS1YE51</accession>
<evidence type="ECO:0000259" key="1">
    <source>
        <dbReference type="Pfam" id="PF01370"/>
    </source>
</evidence>
<name>A0ABS1YE51_9ACTN</name>
<proteinExistence type="predicted"/>
<dbReference type="InterPro" id="IPR051783">
    <property type="entry name" value="NAD(P)-dependent_oxidoreduct"/>
</dbReference>
<sequence>MRVFVTGASGHLGSAVVPELLSAGHEVVGLARSDASAAAIEKLGARAHRGDLTDLDVLRDEAAASDGVIHLAFRHDLMISGDLADAASADLNALTALADGLAGSGKPLVGTGGTAMLVMGGIVGRHGTERDIFPGGGYRIDAENFVAGLASREVRSSIVRLAPTVHSSLDRYGFIAVIIAAARRNGYAAYVGEGANRWPAVHTLDAAQLYRLALEQAPAGARLHGAADEGVPFRQIAAAIGHNLGLPVRSISPDQADDYFGFLGQFAQLDNPTSSAITRERLGWTPTHPGLIADLHEGHYFRN</sequence>
<dbReference type="Gene3D" id="3.40.50.720">
    <property type="entry name" value="NAD(P)-binding Rossmann-like Domain"/>
    <property type="match status" value="1"/>
</dbReference>